<dbReference type="Pfam" id="PF16745">
    <property type="entry name" value="RsgA_N"/>
    <property type="match status" value="1"/>
</dbReference>
<comment type="function">
    <text evidence="10">One of several proteins that assist in the late maturation steps of the functional core of the 30S ribosomal subunit. Helps release RbfA from mature subunits. May play a role in the assembly of ribosomal proteins into the subunit. Circularly permuted GTPase that catalyzes slow GTP hydrolysis, GTPase activity is stimulated by the 30S ribosomal subunit.</text>
</comment>
<keyword evidence="1 10" id="KW-0963">Cytoplasm</keyword>
<keyword evidence="8 10" id="KW-0694">RNA-binding</keyword>
<dbReference type="NCBIfam" id="TIGR00157">
    <property type="entry name" value="ribosome small subunit-dependent GTPase A"/>
    <property type="match status" value="1"/>
</dbReference>
<dbReference type="InterPro" id="IPR027417">
    <property type="entry name" value="P-loop_NTPase"/>
</dbReference>
<dbReference type="Pfam" id="PF03193">
    <property type="entry name" value="RsgA_GTPase"/>
    <property type="match status" value="1"/>
</dbReference>
<gene>
    <name evidence="10" type="primary">rsgA</name>
    <name evidence="13" type="ORF">SAMN04488087_1965</name>
</gene>
<dbReference type="SUPFAM" id="SSF52540">
    <property type="entry name" value="P-loop containing nucleoside triphosphate hydrolases"/>
    <property type="match status" value="1"/>
</dbReference>
<sequence length="319" mass="34953">MGKQDTGPRLEGTVIRATGSWFDVQADGRVIPSRVRGKFRLSGKDTTSPVVVGDRVTVRLNPDGTGLIVDVHPRRNELSRRAAGRRHSLRHVIAANIDFVWIVQAVHLPEPNPGFIDRVLVAAERYEIPAGLIINKVDLITEDDQPAIDALEHLYADLGYRVLRTSAVTGEGLDVLREALRDKTSVVTGPSGVGKSSLLNAIEPGLNIRTAPVSEKTGKGRHTTTYVALYPLSIGGFVVDTPGLREFGVTDLEPAELSHYFVEFRPYLAACRFPDCTHEHEPDCAVKAAVEAGEIAEERYFSYLNILQSLKLGEKDVGR</sequence>
<feature type="binding site" evidence="10">
    <location>
        <begin position="135"/>
        <end position="138"/>
    </location>
    <ligand>
        <name>GTP</name>
        <dbReference type="ChEBI" id="CHEBI:37565"/>
    </ligand>
</feature>
<dbReference type="CDD" id="cd01854">
    <property type="entry name" value="YjeQ_EngC"/>
    <property type="match status" value="1"/>
</dbReference>
<evidence type="ECO:0000259" key="12">
    <source>
        <dbReference type="PROSITE" id="PS51721"/>
    </source>
</evidence>
<dbReference type="PANTHER" id="PTHR32120">
    <property type="entry name" value="SMALL RIBOSOMAL SUBUNIT BIOGENESIS GTPASE RSGA"/>
    <property type="match status" value="1"/>
</dbReference>
<dbReference type="HAMAP" id="MF_01820">
    <property type="entry name" value="GTPase_RsgA"/>
    <property type="match status" value="1"/>
</dbReference>
<evidence type="ECO:0000256" key="10">
    <source>
        <dbReference type="HAMAP-Rule" id="MF_01820"/>
    </source>
</evidence>
<comment type="subunit">
    <text evidence="10">Monomer. Associates with 30S ribosomal subunit, binds 16S rRNA.</text>
</comment>
<dbReference type="OrthoDB" id="9809485at2"/>
<dbReference type="PANTHER" id="PTHR32120:SF11">
    <property type="entry name" value="SMALL RIBOSOMAL SUBUNIT BIOGENESIS GTPASE RSGA 1, MITOCHONDRIAL-RELATED"/>
    <property type="match status" value="1"/>
</dbReference>
<dbReference type="GO" id="GO:0019843">
    <property type="term" value="F:rRNA binding"/>
    <property type="evidence" value="ECO:0007669"/>
    <property type="project" value="UniProtKB-KW"/>
</dbReference>
<dbReference type="InterPro" id="IPR012340">
    <property type="entry name" value="NA-bd_OB-fold"/>
</dbReference>
<dbReference type="GO" id="GO:0005525">
    <property type="term" value="F:GTP binding"/>
    <property type="evidence" value="ECO:0007669"/>
    <property type="project" value="UniProtKB-UniRule"/>
</dbReference>
<keyword evidence="7 10" id="KW-0862">Zinc</keyword>
<dbReference type="PROSITE" id="PS51721">
    <property type="entry name" value="G_CP"/>
    <property type="match status" value="1"/>
</dbReference>
<dbReference type="Gene3D" id="3.40.50.300">
    <property type="entry name" value="P-loop containing nucleotide triphosphate hydrolases"/>
    <property type="match status" value="1"/>
</dbReference>
<evidence type="ECO:0000256" key="2">
    <source>
        <dbReference type="ARBA" id="ARBA00022517"/>
    </source>
</evidence>
<name>A0A1M6VAU2_9BACT</name>
<feature type="binding site" evidence="10">
    <location>
        <position position="284"/>
    </location>
    <ligand>
        <name>Zn(2+)</name>
        <dbReference type="ChEBI" id="CHEBI:29105"/>
    </ligand>
</feature>
<dbReference type="AlphaFoldDB" id="A0A1M6VAU2"/>
<evidence type="ECO:0000259" key="11">
    <source>
        <dbReference type="PROSITE" id="PS50936"/>
    </source>
</evidence>
<evidence type="ECO:0000313" key="13">
    <source>
        <dbReference type="EMBL" id="SHK78485.1"/>
    </source>
</evidence>
<evidence type="ECO:0000256" key="4">
    <source>
        <dbReference type="ARBA" id="ARBA00022730"/>
    </source>
</evidence>
<feature type="binding site" evidence="10">
    <location>
        <position position="278"/>
    </location>
    <ligand>
        <name>Zn(2+)</name>
        <dbReference type="ChEBI" id="CHEBI:29105"/>
    </ligand>
</feature>
<evidence type="ECO:0000256" key="3">
    <source>
        <dbReference type="ARBA" id="ARBA00022723"/>
    </source>
</evidence>
<feature type="binding site" evidence="10">
    <location>
        <begin position="189"/>
        <end position="197"/>
    </location>
    <ligand>
        <name>GTP</name>
        <dbReference type="ChEBI" id="CHEBI:37565"/>
    </ligand>
</feature>
<reference evidence="14" key="1">
    <citation type="submission" date="2016-11" db="EMBL/GenBank/DDBJ databases">
        <authorList>
            <person name="Varghese N."/>
            <person name="Submissions S."/>
        </authorList>
    </citation>
    <scope>NUCLEOTIDE SEQUENCE [LARGE SCALE GENOMIC DNA]</scope>
    <source>
        <strain evidence="14">DSM 22212</strain>
    </source>
</reference>
<keyword evidence="2 10" id="KW-0690">Ribosome biogenesis</keyword>
<dbReference type="EMBL" id="FRAU01000006">
    <property type="protein sequence ID" value="SHK78485.1"/>
    <property type="molecule type" value="Genomic_DNA"/>
</dbReference>
<comment type="similarity">
    <text evidence="10">Belongs to the TRAFAC class YlqF/YawG GTPase family. RsgA subfamily.</text>
</comment>
<dbReference type="InterPro" id="IPR030378">
    <property type="entry name" value="G_CP_dom"/>
</dbReference>
<protein>
    <recommendedName>
        <fullName evidence="10">Small ribosomal subunit biogenesis GTPase RsgA</fullName>
        <ecNumber evidence="10">3.6.1.-</ecNumber>
    </recommendedName>
</protein>
<dbReference type="InterPro" id="IPR010914">
    <property type="entry name" value="RsgA_GTPase_dom"/>
</dbReference>
<evidence type="ECO:0000256" key="7">
    <source>
        <dbReference type="ARBA" id="ARBA00022833"/>
    </source>
</evidence>
<dbReference type="InterPro" id="IPR031944">
    <property type="entry name" value="RsgA_N"/>
</dbReference>
<keyword evidence="5 10" id="KW-0547">Nucleotide-binding</keyword>
<comment type="cofactor">
    <cofactor evidence="10">
        <name>Zn(2+)</name>
        <dbReference type="ChEBI" id="CHEBI:29105"/>
    </cofactor>
    <text evidence="10">Binds 1 zinc ion per subunit.</text>
</comment>
<feature type="binding site" evidence="10">
    <location>
        <position position="276"/>
    </location>
    <ligand>
        <name>Zn(2+)</name>
        <dbReference type="ChEBI" id="CHEBI:29105"/>
    </ligand>
</feature>
<keyword evidence="14" id="KW-1185">Reference proteome</keyword>
<evidence type="ECO:0000256" key="9">
    <source>
        <dbReference type="ARBA" id="ARBA00023134"/>
    </source>
</evidence>
<dbReference type="GO" id="GO:0005737">
    <property type="term" value="C:cytoplasm"/>
    <property type="evidence" value="ECO:0007669"/>
    <property type="project" value="UniProtKB-SubCell"/>
</dbReference>
<keyword evidence="9 10" id="KW-0342">GTP-binding</keyword>
<evidence type="ECO:0000256" key="5">
    <source>
        <dbReference type="ARBA" id="ARBA00022741"/>
    </source>
</evidence>
<feature type="domain" description="EngC GTPase" evidence="11">
    <location>
        <begin position="95"/>
        <end position="245"/>
    </location>
</feature>
<dbReference type="CDD" id="cd04466">
    <property type="entry name" value="S1_YloQ_GTPase"/>
    <property type="match status" value="1"/>
</dbReference>
<dbReference type="EC" id="3.6.1.-" evidence="10"/>
<dbReference type="STRING" id="633813.SAMN04488087_1965"/>
<evidence type="ECO:0000256" key="6">
    <source>
        <dbReference type="ARBA" id="ARBA00022801"/>
    </source>
</evidence>
<dbReference type="PROSITE" id="PS50936">
    <property type="entry name" value="ENGC_GTPASE"/>
    <property type="match status" value="1"/>
</dbReference>
<keyword evidence="6 10" id="KW-0378">Hydrolase</keyword>
<accession>A0A1M6VAU2</accession>
<dbReference type="RefSeq" id="WP_072715803.1">
    <property type="nucleotide sequence ID" value="NZ_FRAU01000006.1"/>
</dbReference>
<dbReference type="Proteomes" id="UP000185812">
    <property type="component" value="Unassembled WGS sequence"/>
</dbReference>
<dbReference type="InterPro" id="IPR004881">
    <property type="entry name" value="Ribosome_biogen_GTPase_RsgA"/>
</dbReference>
<evidence type="ECO:0000256" key="1">
    <source>
        <dbReference type="ARBA" id="ARBA00022490"/>
    </source>
</evidence>
<feature type="domain" description="CP-type G" evidence="12">
    <location>
        <begin position="86"/>
        <end position="247"/>
    </location>
</feature>
<proteinExistence type="inferred from homology"/>
<comment type="subcellular location">
    <subcellularLocation>
        <location evidence="10">Cytoplasm</location>
    </subcellularLocation>
</comment>
<organism evidence="13 14">
    <name type="scientific">Rhodothermus profundi</name>
    <dbReference type="NCBI Taxonomy" id="633813"/>
    <lineage>
        <taxon>Bacteria</taxon>
        <taxon>Pseudomonadati</taxon>
        <taxon>Rhodothermota</taxon>
        <taxon>Rhodothermia</taxon>
        <taxon>Rhodothermales</taxon>
        <taxon>Rhodothermaceae</taxon>
        <taxon>Rhodothermus</taxon>
    </lineage>
</organism>
<dbReference type="Gene3D" id="2.40.50.140">
    <property type="entry name" value="Nucleic acid-binding proteins"/>
    <property type="match status" value="1"/>
</dbReference>
<dbReference type="Gene3D" id="1.10.40.50">
    <property type="entry name" value="Probable gtpase engc, domain 3"/>
    <property type="match status" value="1"/>
</dbReference>
<evidence type="ECO:0000313" key="14">
    <source>
        <dbReference type="Proteomes" id="UP000185812"/>
    </source>
</evidence>
<dbReference type="GO" id="GO:0046872">
    <property type="term" value="F:metal ion binding"/>
    <property type="evidence" value="ECO:0007669"/>
    <property type="project" value="UniProtKB-KW"/>
</dbReference>
<dbReference type="GO" id="GO:0003924">
    <property type="term" value="F:GTPase activity"/>
    <property type="evidence" value="ECO:0007669"/>
    <property type="project" value="UniProtKB-UniRule"/>
</dbReference>
<feature type="binding site" evidence="10">
    <location>
        <position position="271"/>
    </location>
    <ligand>
        <name>Zn(2+)</name>
        <dbReference type="ChEBI" id="CHEBI:29105"/>
    </ligand>
</feature>
<dbReference type="GO" id="GO:0042274">
    <property type="term" value="P:ribosomal small subunit biogenesis"/>
    <property type="evidence" value="ECO:0007669"/>
    <property type="project" value="UniProtKB-UniRule"/>
</dbReference>
<dbReference type="SUPFAM" id="SSF50249">
    <property type="entry name" value="Nucleic acid-binding proteins"/>
    <property type="match status" value="1"/>
</dbReference>
<keyword evidence="4 10" id="KW-0699">rRNA-binding</keyword>
<keyword evidence="3 10" id="KW-0479">Metal-binding</keyword>
<evidence type="ECO:0000256" key="8">
    <source>
        <dbReference type="ARBA" id="ARBA00022884"/>
    </source>
</evidence>